<sequence length="149" mass="16228">MSMKKRYLFPLSLLPALLLVSCSDDEDAVSKEELLKNKRWNIAALQVTSPSSIDYYQTFAACQRDNFAQFQEGGVLLMDEGATKCNAPTPQQASGTWSLQDDLLHVEGIEALGIPADKLELTLTGITNTTLTANFTQGGLTGTLRMAVQ</sequence>
<evidence type="ECO:0008006" key="4">
    <source>
        <dbReference type="Google" id="ProtNLM"/>
    </source>
</evidence>
<reference evidence="2 3" key="1">
    <citation type="submission" date="2018-11" db="EMBL/GenBank/DDBJ databases">
        <title>Rufibacter latericius sp. nov., isolated from water in Baiyang Lake.</title>
        <authorList>
            <person name="Yang Y."/>
        </authorList>
    </citation>
    <scope>NUCLEOTIDE SEQUENCE [LARGE SCALE GENOMIC DNA]</scope>
    <source>
        <strain evidence="2 3">MCC P1</strain>
    </source>
</reference>
<keyword evidence="3" id="KW-1185">Reference proteome</keyword>
<protein>
    <recommendedName>
        <fullName evidence="4">Lipocalin-like domain-containing protein</fullName>
    </recommendedName>
</protein>
<feature type="chain" id="PRO_5018308951" description="Lipocalin-like domain-containing protein" evidence="1">
    <location>
        <begin position="24"/>
        <end position="149"/>
    </location>
</feature>
<keyword evidence="1" id="KW-0732">Signal</keyword>
<proteinExistence type="predicted"/>
<evidence type="ECO:0000256" key="1">
    <source>
        <dbReference type="SAM" id="SignalP"/>
    </source>
</evidence>
<dbReference type="EMBL" id="RJJE01000002">
    <property type="protein sequence ID" value="RNI32429.1"/>
    <property type="molecule type" value="Genomic_DNA"/>
</dbReference>
<comment type="caution">
    <text evidence="2">The sequence shown here is derived from an EMBL/GenBank/DDBJ whole genome shotgun (WGS) entry which is preliminary data.</text>
</comment>
<evidence type="ECO:0000313" key="2">
    <source>
        <dbReference type="EMBL" id="RNI32429.1"/>
    </source>
</evidence>
<name>A0A3M9N3U9_9BACT</name>
<feature type="signal peptide" evidence="1">
    <location>
        <begin position="1"/>
        <end position="23"/>
    </location>
</feature>
<accession>A0A3M9N3U9</accession>
<dbReference type="PROSITE" id="PS51257">
    <property type="entry name" value="PROKAR_LIPOPROTEIN"/>
    <property type="match status" value="1"/>
</dbReference>
<gene>
    <name evidence="2" type="ORF">EFA69_03655</name>
</gene>
<dbReference type="AlphaFoldDB" id="A0A3M9N3U9"/>
<evidence type="ECO:0000313" key="3">
    <source>
        <dbReference type="Proteomes" id="UP000271010"/>
    </source>
</evidence>
<dbReference type="Proteomes" id="UP000271010">
    <property type="component" value="Unassembled WGS sequence"/>
</dbReference>
<organism evidence="2 3">
    <name type="scientific">Rufibacter immobilis</name>
    <dbReference type="NCBI Taxonomy" id="1348778"/>
    <lineage>
        <taxon>Bacteria</taxon>
        <taxon>Pseudomonadati</taxon>
        <taxon>Bacteroidota</taxon>
        <taxon>Cytophagia</taxon>
        <taxon>Cytophagales</taxon>
        <taxon>Hymenobacteraceae</taxon>
        <taxon>Rufibacter</taxon>
    </lineage>
</organism>